<dbReference type="AlphaFoldDB" id="A0A3A8J0W3"/>
<name>A0A3A8J0W3_9BACT</name>
<organism evidence="2 3">
    <name type="scientific">Corallococcus exercitus</name>
    <dbReference type="NCBI Taxonomy" id="2316736"/>
    <lineage>
        <taxon>Bacteria</taxon>
        <taxon>Pseudomonadati</taxon>
        <taxon>Myxococcota</taxon>
        <taxon>Myxococcia</taxon>
        <taxon>Myxococcales</taxon>
        <taxon>Cystobacterineae</taxon>
        <taxon>Myxococcaceae</taxon>
        <taxon>Corallococcus</taxon>
    </lineage>
</organism>
<dbReference type="RefSeq" id="WP_120523392.1">
    <property type="nucleotide sequence ID" value="NZ_JABFJV010000004.1"/>
</dbReference>
<protein>
    <recommendedName>
        <fullName evidence="4">Lipoprotein</fullName>
    </recommendedName>
</protein>
<sequence length="297" mass="31042">MRTPVLLCAIALLGLSACGGADFDAQSEIRSVRVLAIKAEPPELALDPNASTLPPPVTFTALAVTPDARPVTVTYALCRADVNPYGDTACPGDSGVALPNGVLSLSDPAVQALLIESFQKATGNTGGGDGGTFDFNDPAVQEALRVGLPLFVGYEATDGSGTPEGVERGVRRITLRSTDAPNQNPVMQDVLWNDAPLVGPLPLDTEVTFTPVLGEGSEEAYATEDGTKTEQVFYSWFATGEGEVGAFRSLEPVDGKPGDPTTTYTTAATPERITVWVVARDGRGGTDWTTRTVDVGL</sequence>
<comment type="caution">
    <text evidence="2">The sequence shown here is derived from an EMBL/GenBank/DDBJ whole genome shotgun (WGS) entry which is preliminary data.</text>
</comment>
<keyword evidence="3" id="KW-1185">Reference proteome</keyword>
<evidence type="ECO:0000313" key="2">
    <source>
        <dbReference type="EMBL" id="NOK31859.1"/>
    </source>
</evidence>
<feature type="chain" id="PRO_5044076167" description="Lipoprotein" evidence="1">
    <location>
        <begin position="22"/>
        <end position="297"/>
    </location>
</feature>
<evidence type="ECO:0008006" key="4">
    <source>
        <dbReference type="Google" id="ProtNLM"/>
    </source>
</evidence>
<feature type="signal peptide" evidence="1">
    <location>
        <begin position="1"/>
        <end position="21"/>
    </location>
</feature>
<dbReference type="PROSITE" id="PS51257">
    <property type="entry name" value="PROKAR_LIPOPROTEIN"/>
    <property type="match status" value="1"/>
</dbReference>
<evidence type="ECO:0000256" key="1">
    <source>
        <dbReference type="SAM" id="SignalP"/>
    </source>
</evidence>
<proteinExistence type="predicted"/>
<keyword evidence="1" id="KW-0732">Signal</keyword>
<dbReference type="EMBL" id="JABFJV010000004">
    <property type="protein sequence ID" value="NOK31859.1"/>
    <property type="molecule type" value="Genomic_DNA"/>
</dbReference>
<accession>A0A3A8J0W3</accession>
<dbReference type="OrthoDB" id="5520471at2"/>
<reference evidence="2 3" key="1">
    <citation type="submission" date="2020-05" db="EMBL/GenBank/DDBJ databases">
        <authorList>
            <person name="Whitworth D."/>
        </authorList>
    </citation>
    <scope>NUCLEOTIDE SEQUENCE [LARGE SCALE GENOMIC DNA]</scope>
    <source>
        <strain evidence="2 3">AB043B</strain>
    </source>
</reference>
<dbReference type="Proteomes" id="UP000563426">
    <property type="component" value="Unassembled WGS sequence"/>
</dbReference>
<evidence type="ECO:0000313" key="3">
    <source>
        <dbReference type="Proteomes" id="UP000563426"/>
    </source>
</evidence>
<gene>
    <name evidence="2" type="ORF">HMI49_01410</name>
</gene>